<keyword evidence="13 19" id="KW-1133">Transmembrane helix</keyword>
<dbReference type="AlphaFoldDB" id="A0A9X3B5P9"/>
<dbReference type="Pfam" id="PF01148">
    <property type="entry name" value="CTP_transf_1"/>
    <property type="match status" value="1"/>
</dbReference>
<evidence type="ECO:0000256" key="13">
    <source>
        <dbReference type="ARBA" id="ARBA00022989"/>
    </source>
</evidence>
<keyword evidence="16" id="KW-0594">Phospholipid biosynthesis</keyword>
<dbReference type="EC" id="2.7.7.41" evidence="6 18"/>
<sequence length="281" mass="28496">MSKGKPQADSSGKNLRLRIASALVLGTVALAVTFLGGFAFRLFAAGAAAIVFHEWTAMHRPPVRAHAIFSRLALAVVLAPMLAGIEPPLSLAVAGAAILAVLLSGLLTAGGPWNAAGLAYASLPALALAHLRGSDLPGLLAILFLYAVVWVTDIFAYFVGRALGGPKLAPSISPGKTWSGAVGGLLGGAAAGTALALAAGVRLPLTAVLVLALLLSAVSQAGDLFESAVKRRQGVKDSGTLIPGHGGVMDRIDGLVAAALGFYLFGMMYSGFVMPAGFFSR</sequence>
<keyword evidence="21" id="KW-1185">Reference proteome</keyword>
<keyword evidence="8" id="KW-1003">Cell membrane</keyword>
<evidence type="ECO:0000256" key="11">
    <source>
        <dbReference type="ARBA" id="ARBA00022692"/>
    </source>
</evidence>
<comment type="pathway">
    <text evidence="4">Lipid metabolism.</text>
</comment>
<evidence type="ECO:0000313" key="20">
    <source>
        <dbReference type="EMBL" id="MCT8989468.1"/>
    </source>
</evidence>
<feature type="transmembrane region" description="Helical" evidence="19">
    <location>
        <begin position="63"/>
        <end position="82"/>
    </location>
</feature>
<gene>
    <name evidence="20" type="ORF">NYR54_04025</name>
</gene>
<reference evidence="20" key="1">
    <citation type="submission" date="2022-08" db="EMBL/GenBank/DDBJ databases">
        <title>Chelativorans sichuanense sp. nov., a paraffin oil-degrading bacterium isolated from a mixture of oil-based drill cuttings and paddy soil.</title>
        <authorList>
            <person name="Yu J."/>
            <person name="Liu H."/>
            <person name="Chen Q."/>
        </authorList>
    </citation>
    <scope>NUCLEOTIDE SEQUENCE</scope>
    <source>
        <strain evidence="20">SCAU 2101</strain>
    </source>
</reference>
<name>A0A9X3B5P9_9HYPH</name>
<dbReference type="GO" id="GO:0004605">
    <property type="term" value="F:phosphatidate cytidylyltransferase activity"/>
    <property type="evidence" value="ECO:0007669"/>
    <property type="project" value="UniProtKB-EC"/>
</dbReference>
<evidence type="ECO:0000256" key="10">
    <source>
        <dbReference type="ARBA" id="ARBA00022679"/>
    </source>
</evidence>
<evidence type="ECO:0000256" key="14">
    <source>
        <dbReference type="ARBA" id="ARBA00023098"/>
    </source>
</evidence>
<dbReference type="PROSITE" id="PS01315">
    <property type="entry name" value="CDS"/>
    <property type="match status" value="1"/>
</dbReference>
<dbReference type="PANTHER" id="PTHR46382">
    <property type="entry name" value="PHOSPHATIDATE CYTIDYLYLTRANSFERASE"/>
    <property type="match status" value="1"/>
</dbReference>
<feature type="transmembrane region" description="Helical" evidence="19">
    <location>
        <begin position="89"/>
        <end position="107"/>
    </location>
</feature>
<evidence type="ECO:0000256" key="6">
    <source>
        <dbReference type="ARBA" id="ARBA00012487"/>
    </source>
</evidence>
<comment type="catalytic activity">
    <reaction evidence="1 18">
        <text>a 1,2-diacyl-sn-glycero-3-phosphate + CTP + H(+) = a CDP-1,2-diacyl-sn-glycerol + diphosphate</text>
        <dbReference type="Rhea" id="RHEA:16229"/>
        <dbReference type="ChEBI" id="CHEBI:15378"/>
        <dbReference type="ChEBI" id="CHEBI:33019"/>
        <dbReference type="ChEBI" id="CHEBI:37563"/>
        <dbReference type="ChEBI" id="CHEBI:58332"/>
        <dbReference type="ChEBI" id="CHEBI:58608"/>
        <dbReference type="EC" id="2.7.7.41"/>
    </reaction>
</comment>
<feature type="transmembrane region" description="Helical" evidence="19">
    <location>
        <begin position="138"/>
        <end position="158"/>
    </location>
</feature>
<evidence type="ECO:0000256" key="8">
    <source>
        <dbReference type="ARBA" id="ARBA00022475"/>
    </source>
</evidence>
<dbReference type="RefSeq" id="WP_261514232.1">
    <property type="nucleotide sequence ID" value="NZ_JAODNV010000005.1"/>
</dbReference>
<dbReference type="EMBL" id="JAODNV010000005">
    <property type="protein sequence ID" value="MCT8989468.1"/>
    <property type="molecule type" value="Genomic_DNA"/>
</dbReference>
<comment type="similarity">
    <text evidence="5 18">Belongs to the CDS family.</text>
</comment>
<keyword evidence="17" id="KW-1208">Phospholipid metabolism</keyword>
<dbReference type="Proteomes" id="UP001149009">
    <property type="component" value="Unassembled WGS sequence"/>
</dbReference>
<evidence type="ECO:0000256" key="18">
    <source>
        <dbReference type="RuleBase" id="RU003938"/>
    </source>
</evidence>
<comment type="pathway">
    <text evidence="3 18">Phospholipid metabolism; CDP-diacylglycerol biosynthesis; CDP-diacylglycerol from sn-glycerol 3-phosphate: step 3/3.</text>
</comment>
<comment type="subcellular location">
    <subcellularLocation>
        <location evidence="2">Cell membrane</location>
        <topology evidence="2">Multi-pass membrane protein</topology>
    </subcellularLocation>
</comment>
<evidence type="ECO:0000256" key="5">
    <source>
        <dbReference type="ARBA" id="ARBA00010185"/>
    </source>
</evidence>
<feature type="transmembrane region" description="Helical" evidence="19">
    <location>
        <begin position="255"/>
        <end position="279"/>
    </location>
</feature>
<keyword evidence="9" id="KW-0444">Lipid biosynthesis</keyword>
<evidence type="ECO:0000256" key="7">
    <source>
        <dbReference type="ARBA" id="ARBA00019373"/>
    </source>
</evidence>
<evidence type="ECO:0000313" key="21">
    <source>
        <dbReference type="Proteomes" id="UP001149009"/>
    </source>
</evidence>
<comment type="caution">
    <text evidence="20">The sequence shown here is derived from an EMBL/GenBank/DDBJ whole genome shotgun (WGS) entry which is preliminary data.</text>
</comment>
<evidence type="ECO:0000256" key="1">
    <source>
        <dbReference type="ARBA" id="ARBA00001698"/>
    </source>
</evidence>
<accession>A0A9X3B5P9</accession>
<feature type="transmembrane region" description="Helical" evidence="19">
    <location>
        <begin position="20"/>
        <end position="43"/>
    </location>
</feature>
<protein>
    <recommendedName>
        <fullName evidence="7 18">Phosphatidate cytidylyltransferase</fullName>
        <ecNumber evidence="6 18">2.7.7.41</ecNumber>
    </recommendedName>
</protein>
<keyword evidence="10 18" id="KW-0808">Transferase</keyword>
<keyword evidence="11 18" id="KW-0812">Transmembrane</keyword>
<evidence type="ECO:0000256" key="17">
    <source>
        <dbReference type="ARBA" id="ARBA00023264"/>
    </source>
</evidence>
<evidence type="ECO:0000256" key="4">
    <source>
        <dbReference type="ARBA" id="ARBA00005189"/>
    </source>
</evidence>
<keyword evidence="15 19" id="KW-0472">Membrane</keyword>
<proteinExistence type="inferred from homology"/>
<dbReference type="GO" id="GO:0016024">
    <property type="term" value="P:CDP-diacylglycerol biosynthetic process"/>
    <property type="evidence" value="ECO:0007669"/>
    <property type="project" value="TreeGrafter"/>
</dbReference>
<evidence type="ECO:0000256" key="2">
    <source>
        <dbReference type="ARBA" id="ARBA00004651"/>
    </source>
</evidence>
<evidence type="ECO:0000256" key="16">
    <source>
        <dbReference type="ARBA" id="ARBA00023209"/>
    </source>
</evidence>
<evidence type="ECO:0000256" key="15">
    <source>
        <dbReference type="ARBA" id="ARBA00023136"/>
    </source>
</evidence>
<dbReference type="GO" id="GO:0005886">
    <property type="term" value="C:plasma membrane"/>
    <property type="evidence" value="ECO:0007669"/>
    <property type="project" value="UniProtKB-SubCell"/>
</dbReference>
<dbReference type="InterPro" id="IPR000374">
    <property type="entry name" value="PC_trans"/>
</dbReference>
<dbReference type="PANTHER" id="PTHR46382:SF1">
    <property type="entry name" value="PHOSPHATIDATE CYTIDYLYLTRANSFERASE"/>
    <property type="match status" value="1"/>
</dbReference>
<evidence type="ECO:0000256" key="19">
    <source>
        <dbReference type="SAM" id="Phobius"/>
    </source>
</evidence>
<evidence type="ECO:0000256" key="9">
    <source>
        <dbReference type="ARBA" id="ARBA00022516"/>
    </source>
</evidence>
<keyword evidence="14" id="KW-0443">Lipid metabolism</keyword>
<organism evidence="20 21">
    <name type="scientific">Chelativorans petroleitrophicus</name>
    <dbReference type="NCBI Taxonomy" id="2975484"/>
    <lineage>
        <taxon>Bacteria</taxon>
        <taxon>Pseudomonadati</taxon>
        <taxon>Pseudomonadota</taxon>
        <taxon>Alphaproteobacteria</taxon>
        <taxon>Hyphomicrobiales</taxon>
        <taxon>Phyllobacteriaceae</taxon>
        <taxon>Chelativorans</taxon>
    </lineage>
</organism>
<evidence type="ECO:0000256" key="3">
    <source>
        <dbReference type="ARBA" id="ARBA00005119"/>
    </source>
</evidence>
<feature type="transmembrane region" description="Helical" evidence="19">
    <location>
        <begin position="178"/>
        <end position="198"/>
    </location>
</feature>
<evidence type="ECO:0000256" key="12">
    <source>
        <dbReference type="ARBA" id="ARBA00022695"/>
    </source>
</evidence>
<keyword evidence="12 18" id="KW-0548">Nucleotidyltransferase</keyword>